<proteinExistence type="predicted"/>
<reference evidence="1" key="2">
    <citation type="journal article" date="2022" name="New Phytol.">
        <title>Evolutionary transition to the ectomycorrhizal habit in the genomes of a hyperdiverse lineage of mushroom-forming fungi.</title>
        <authorList>
            <person name="Looney B."/>
            <person name="Miyauchi S."/>
            <person name="Morin E."/>
            <person name="Drula E."/>
            <person name="Courty P.E."/>
            <person name="Kohler A."/>
            <person name="Kuo A."/>
            <person name="LaButti K."/>
            <person name="Pangilinan J."/>
            <person name="Lipzen A."/>
            <person name="Riley R."/>
            <person name="Andreopoulos W."/>
            <person name="He G."/>
            <person name="Johnson J."/>
            <person name="Nolan M."/>
            <person name="Tritt A."/>
            <person name="Barry K.W."/>
            <person name="Grigoriev I.V."/>
            <person name="Nagy L.G."/>
            <person name="Hibbett D."/>
            <person name="Henrissat B."/>
            <person name="Matheny P.B."/>
            <person name="Labbe J."/>
            <person name="Martin F.M."/>
        </authorList>
    </citation>
    <scope>NUCLEOTIDE SEQUENCE</scope>
    <source>
        <strain evidence="1">EC-137</strain>
    </source>
</reference>
<protein>
    <submittedName>
        <fullName evidence="1">Thiolase-like protein</fullName>
    </submittedName>
</protein>
<dbReference type="Proteomes" id="UP000814128">
    <property type="component" value="Unassembled WGS sequence"/>
</dbReference>
<accession>A0ACB8QES5</accession>
<dbReference type="EMBL" id="MU273639">
    <property type="protein sequence ID" value="KAI0030110.1"/>
    <property type="molecule type" value="Genomic_DNA"/>
</dbReference>
<keyword evidence="2" id="KW-1185">Reference proteome</keyword>
<evidence type="ECO:0000313" key="2">
    <source>
        <dbReference type="Proteomes" id="UP000814128"/>
    </source>
</evidence>
<feature type="non-terminal residue" evidence="1">
    <location>
        <position position="364"/>
    </location>
</feature>
<comment type="caution">
    <text evidence="1">The sequence shown here is derived from an EMBL/GenBank/DDBJ whole genome shotgun (WGS) entry which is preliminary data.</text>
</comment>
<sequence length="364" mass="37966">MDLTADPPCIVGAACRLPGNLAHSSALFARFQSGDWPAASTLPPPSRAFHLHSTPESFGRGGWLAENGVESFDAAFFRIPPTESPTLRPNVRLALELTYDALLHAGIPPSSLRGKNVAVAFGVGTEDGWDIRRAAMDDDHDGGKRSAFDDNWAASSDPSGVSGRVSHFFDFRGPSSVLSNACASGGFALRDGVLSLLHDGAELAVVGALATHFSPASFLWAQASGVASSSGRCASFSPDADGYSPSEGAVVLVLKRQSAAAEAGDAIHARIRSVATAHNGGMRTMFTPNAHAQAQLMLRALAAAKLTPQDIDILEAHGSGTPVGDTLELEGIRRVFHGRTRNPLLLSSAKTVLGHCHGSAFLVG</sequence>
<gene>
    <name evidence="1" type="ORF">K488DRAFT_26382</name>
</gene>
<evidence type="ECO:0000313" key="1">
    <source>
        <dbReference type="EMBL" id="KAI0030110.1"/>
    </source>
</evidence>
<organism evidence="1 2">
    <name type="scientific">Vararia minispora EC-137</name>
    <dbReference type="NCBI Taxonomy" id="1314806"/>
    <lineage>
        <taxon>Eukaryota</taxon>
        <taxon>Fungi</taxon>
        <taxon>Dikarya</taxon>
        <taxon>Basidiomycota</taxon>
        <taxon>Agaricomycotina</taxon>
        <taxon>Agaricomycetes</taxon>
        <taxon>Russulales</taxon>
        <taxon>Lachnocladiaceae</taxon>
        <taxon>Vararia</taxon>
    </lineage>
</organism>
<reference evidence="1" key="1">
    <citation type="submission" date="2021-02" db="EMBL/GenBank/DDBJ databases">
        <authorList>
            <consortium name="DOE Joint Genome Institute"/>
            <person name="Ahrendt S."/>
            <person name="Looney B.P."/>
            <person name="Miyauchi S."/>
            <person name="Morin E."/>
            <person name="Drula E."/>
            <person name="Courty P.E."/>
            <person name="Chicoki N."/>
            <person name="Fauchery L."/>
            <person name="Kohler A."/>
            <person name="Kuo A."/>
            <person name="Labutti K."/>
            <person name="Pangilinan J."/>
            <person name="Lipzen A."/>
            <person name="Riley R."/>
            <person name="Andreopoulos W."/>
            <person name="He G."/>
            <person name="Johnson J."/>
            <person name="Barry K.W."/>
            <person name="Grigoriev I.V."/>
            <person name="Nagy L."/>
            <person name="Hibbett D."/>
            <person name="Henrissat B."/>
            <person name="Matheny P.B."/>
            <person name="Labbe J."/>
            <person name="Martin F."/>
        </authorList>
    </citation>
    <scope>NUCLEOTIDE SEQUENCE</scope>
    <source>
        <strain evidence="1">EC-137</strain>
    </source>
</reference>
<name>A0ACB8QES5_9AGAM</name>